<dbReference type="EMBL" id="BBNQ01000003">
    <property type="protein sequence ID" value="GAL61711.1"/>
    <property type="molecule type" value="Genomic_DNA"/>
</dbReference>
<keyword evidence="1" id="KW-0472">Membrane</keyword>
<protein>
    <submittedName>
        <fullName evidence="4">Uncharacterized protein DUF1566</fullName>
    </submittedName>
</protein>
<proteinExistence type="predicted"/>
<dbReference type="Proteomes" id="UP000029644">
    <property type="component" value="Unassembled WGS sequence"/>
</dbReference>
<dbReference type="Proteomes" id="UP000029643">
    <property type="component" value="Unassembled WGS sequence"/>
</dbReference>
<keyword evidence="1" id="KW-0812">Transmembrane</keyword>
<evidence type="ECO:0000256" key="1">
    <source>
        <dbReference type="SAM" id="Phobius"/>
    </source>
</evidence>
<sequence>MQAVLDYFQSLDSFSVFSLLIGMLASWYISKHFFLKKKPSLIQDAKRHKTTNYGSYRNVAKETESTIVNSEYFGSWAINANGTVTDNINKLTWIRAPWGTIWDGTDFVGNPIAIKWRDASDLFGKGIFIKNPFPVLTLTQRPTNFKENYTKGSCKVFFAGYDTWRLPTAAELDTLQFNISQELNHDLSKLYAKERSNLKSKLFPFLTAFTKQDILKYKLWTADMADVHSAWSHHGTTLDDTKIDEQCYVLFVKDY</sequence>
<evidence type="ECO:0000313" key="3">
    <source>
        <dbReference type="EMBL" id="GAL77860.1"/>
    </source>
</evidence>
<reference evidence="3 6" key="1">
    <citation type="journal article" date="2014" name="Genome Announc.">
        <title>Draft Genome Sequences of Marine Flavobacterium Algibacter lectus Strains SS8 and NR4.</title>
        <authorList>
            <person name="Takatani N."/>
            <person name="Nakanishi M."/>
            <person name="Meirelles P."/>
            <person name="Mino S."/>
            <person name="Suda W."/>
            <person name="Oshima K."/>
            <person name="Hattori M."/>
            <person name="Ohkuma M."/>
            <person name="Hosokawa M."/>
            <person name="Miyashita K."/>
            <person name="Thompson F.L."/>
            <person name="Niwa A."/>
            <person name="Sawabe T."/>
            <person name="Sawabe T."/>
        </authorList>
    </citation>
    <scope>NUCLEOTIDE SEQUENCE [LARGE SCALE GENOMIC DNA]</scope>
    <source>
        <strain evidence="3">JCM 19274</strain>
        <strain evidence="2 6">JCM 19300</strain>
    </source>
</reference>
<name>A0A090WLB8_9FLAO</name>
<dbReference type="EMBL" id="SORL01000007">
    <property type="protein sequence ID" value="TDY63825.1"/>
    <property type="molecule type" value="Genomic_DNA"/>
</dbReference>
<comment type="caution">
    <text evidence="3">The sequence shown here is derived from an EMBL/GenBank/DDBJ whole genome shotgun (WGS) entry which is preliminary data.</text>
</comment>
<feature type="transmembrane region" description="Helical" evidence="1">
    <location>
        <begin position="13"/>
        <end position="30"/>
    </location>
</feature>
<gene>
    <name evidence="4" type="ORF">DFQ06_0719</name>
    <name evidence="3" type="ORF">JCM19274_5573</name>
    <name evidence="2" type="ORF">JCM19300_1534</name>
</gene>
<organism evidence="3 5">
    <name type="scientific">Algibacter lectus</name>
    <dbReference type="NCBI Taxonomy" id="221126"/>
    <lineage>
        <taxon>Bacteria</taxon>
        <taxon>Pseudomonadati</taxon>
        <taxon>Bacteroidota</taxon>
        <taxon>Flavobacteriia</taxon>
        <taxon>Flavobacteriales</taxon>
        <taxon>Flavobacteriaceae</taxon>
        <taxon>Algibacter</taxon>
    </lineage>
</organism>
<dbReference type="Proteomes" id="UP000294824">
    <property type="component" value="Unassembled WGS sequence"/>
</dbReference>
<accession>A0A4R8MIR6</accession>
<evidence type="ECO:0000313" key="2">
    <source>
        <dbReference type="EMBL" id="GAL61711.1"/>
    </source>
</evidence>
<keyword evidence="1" id="KW-1133">Transmembrane helix</keyword>
<dbReference type="AlphaFoldDB" id="A0A090WLB8"/>
<evidence type="ECO:0000313" key="4">
    <source>
        <dbReference type="EMBL" id="TDY63825.1"/>
    </source>
</evidence>
<evidence type="ECO:0000313" key="7">
    <source>
        <dbReference type="Proteomes" id="UP000294824"/>
    </source>
</evidence>
<evidence type="ECO:0000313" key="6">
    <source>
        <dbReference type="Proteomes" id="UP000029644"/>
    </source>
</evidence>
<reference evidence="4 7" key="2">
    <citation type="submission" date="2019-03" db="EMBL/GenBank/DDBJ databases">
        <title>Genomic Encyclopedia of Type Strains, Phase III (KMG-III): the genomes of soil and plant-associated and newly described type strains.</title>
        <authorList>
            <person name="Whitman W."/>
        </authorList>
    </citation>
    <scope>NUCLEOTIDE SEQUENCE [LARGE SCALE GENOMIC DNA]</scope>
    <source>
        <strain evidence="4 7">CECT 8301</strain>
    </source>
</reference>
<keyword evidence="7" id="KW-1185">Reference proteome</keyword>
<dbReference type="EMBL" id="BBNU01000001">
    <property type="protein sequence ID" value="GAL77860.1"/>
    <property type="molecule type" value="Genomic_DNA"/>
</dbReference>
<accession>A0A090WLB8</accession>
<evidence type="ECO:0000313" key="5">
    <source>
        <dbReference type="Proteomes" id="UP000029643"/>
    </source>
</evidence>